<dbReference type="EMBL" id="CM046388">
    <property type="protein sequence ID" value="KAI8570190.1"/>
    <property type="molecule type" value="Genomic_DNA"/>
</dbReference>
<evidence type="ECO:0000313" key="1">
    <source>
        <dbReference type="EMBL" id="KAI8570190.1"/>
    </source>
</evidence>
<organism evidence="1 2">
    <name type="scientific">Rhododendron molle</name>
    <name type="common">Chinese azalea</name>
    <name type="synonym">Azalea mollis</name>
    <dbReference type="NCBI Taxonomy" id="49168"/>
    <lineage>
        <taxon>Eukaryota</taxon>
        <taxon>Viridiplantae</taxon>
        <taxon>Streptophyta</taxon>
        <taxon>Embryophyta</taxon>
        <taxon>Tracheophyta</taxon>
        <taxon>Spermatophyta</taxon>
        <taxon>Magnoliopsida</taxon>
        <taxon>eudicotyledons</taxon>
        <taxon>Gunneridae</taxon>
        <taxon>Pentapetalae</taxon>
        <taxon>asterids</taxon>
        <taxon>Ericales</taxon>
        <taxon>Ericaceae</taxon>
        <taxon>Ericoideae</taxon>
        <taxon>Rhodoreae</taxon>
        <taxon>Rhododendron</taxon>
    </lineage>
</organism>
<comment type="caution">
    <text evidence="1">The sequence shown here is derived from an EMBL/GenBank/DDBJ whole genome shotgun (WGS) entry which is preliminary data.</text>
</comment>
<protein>
    <submittedName>
        <fullName evidence="1">Uncharacterized protein</fullName>
    </submittedName>
</protein>
<sequence length="89" mass="9681">MLHRSSVPQVQFKCSLSASSTYQAHAPQIKCTLQVLPGRMLHRSSVPQAHSKCAPGASFTYQVRLRRNPSPPQAPPHRSSGVFSSLIAS</sequence>
<dbReference type="Proteomes" id="UP001062846">
    <property type="component" value="Chromosome 1"/>
</dbReference>
<proteinExistence type="predicted"/>
<accession>A0ACC0PXJ0</accession>
<keyword evidence="2" id="KW-1185">Reference proteome</keyword>
<reference evidence="1" key="1">
    <citation type="submission" date="2022-02" db="EMBL/GenBank/DDBJ databases">
        <title>Plant Genome Project.</title>
        <authorList>
            <person name="Zhang R.-G."/>
        </authorList>
    </citation>
    <scope>NUCLEOTIDE SEQUENCE</scope>
    <source>
        <strain evidence="1">AT1</strain>
    </source>
</reference>
<name>A0ACC0PXJ0_RHOML</name>
<evidence type="ECO:0000313" key="2">
    <source>
        <dbReference type="Proteomes" id="UP001062846"/>
    </source>
</evidence>
<gene>
    <name evidence="1" type="ORF">RHMOL_Rhmol01G0014400</name>
</gene>